<accession>A0ABR8K0V4</accession>
<reference evidence="2 3" key="1">
    <citation type="submission" date="2020-09" db="EMBL/GenBank/DDBJ databases">
        <authorList>
            <person name="Kim M.K."/>
        </authorList>
    </citation>
    <scope>NUCLEOTIDE SEQUENCE [LARGE SCALE GENOMIC DNA]</scope>
    <source>
        <strain evidence="2 3">BT189</strain>
    </source>
</reference>
<keyword evidence="1" id="KW-0472">Membrane</keyword>
<keyword evidence="1" id="KW-0812">Transmembrane</keyword>
<organism evidence="2 3">
    <name type="scientific">Hymenobacter armeniacus</name>
    <dbReference type="NCBI Taxonomy" id="2771358"/>
    <lineage>
        <taxon>Bacteria</taxon>
        <taxon>Pseudomonadati</taxon>
        <taxon>Bacteroidota</taxon>
        <taxon>Cytophagia</taxon>
        <taxon>Cytophagales</taxon>
        <taxon>Hymenobacteraceae</taxon>
        <taxon>Hymenobacter</taxon>
    </lineage>
</organism>
<feature type="transmembrane region" description="Helical" evidence="1">
    <location>
        <begin position="124"/>
        <end position="145"/>
    </location>
</feature>
<gene>
    <name evidence="2" type="ORF">IC234_17100</name>
</gene>
<dbReference type="Proteomes" id="UP000606003">
    <property type="component" value="Unassembled WGS sequence"/>
</dbReference>
<protein>
    <submittedName>
        <fullName evidence="2">DUF1345 domain-containing protein</fullName>
    </submittedName>
</protein>
<evidence type="ECO:0000256" key="1">
    <source>
        <dbReference type="SAM" id="Phobius"/>
    </source>
</evidence>
<dbReference type="RefSeq" id="WP_190926962.1">
    <property type="nucleotide sequence ID" value="NZ_JACXAC010000005.1"/>
</dbReference>
<proteinExistence type="predicted"/>
<dbReference type="InterPro" id="IPR009781">
    <property type="entry name" value="DUF1345"/>
</dbReference>
<feature type="transmembrane region" description="Helical" evidence="1">
    <location>
        <begin position="20"/>
        <end position="40"/>
    </location>
</feature>
<feature type="transmembrane region" description="Helical" evidence="1">
    <location>
        <begin position="52"/>
        <end position="70"/>
    </location>
</feature>
<dbReference type="EMBL" id="JACXAC010000005">
    <property type="protein sequence ID" value="MBD2723849.1"/>
    <property type="molecule type" value="Genomic_DNA"/>
</dbReference>
<keyword evidence="1" id="KW-1133">Transmembrane helix</keyword>
<evidence type="ECO:0000313" key="3">
    <source>
        <dbReference type="Proteomes" id="UP000606003"/>
    </source>
</evidence>
<keyword evidence="3" id="KW-1185">Reference proteome</keyword>
<name>A0ABR8K0V4_9BACT</name>
<feature type="transmembrane region" description="Helical" evidence="1">
    <location>
        <begin position="90"/>
        <end position="112"/>
    </location>
</feature>
<sequence length="232" mass="25455">MDAALSTRLSALAPLRPGLVARLLHVVLALAIGGLCYRLAPPDFLLLTRLLMGWDGFVLSVLLLSWITIFHTRAADMFHVVRALHPDKTWLLLLLTTFVGTTISIVAVVLLLHNLQAMAREERIENISVSVVAIGSTWCLMHTLFALHYAHTYFTLQKNAGADAGLLFVGAGPTSYWDFVYFSFVVGMTSQTADVSITSLRMRQLVLFHSLMAFAFNTTIVALAINVVAGLL</sequence>
<evidence type="ECO:0000313" key="2">
    <source>
        <dbReference type="EMBL" id="MBD2723849.1"/>
    </source>
</evidence>
<feature type="transmembrane region" description="Helical" evidence="1">
    <location>
        <begin position="165"/>
        <end position="184"/>
    </location>
</feature>
<comment type="caution">
    <text evidence="2">The sequence shown here is derived from an EMBL/GenBank/DDBJ whole genome shotgun (WGS) entry which is preliminary data.</text>
</comment>
<feature type="transmembrane region" description="Helical" evidence="1">
    <location>
        <begin position="205"/>
        <end position="229"/>
    </location>
</feature>
<dbReference type="Pfam" id="PF07077">
    <property type="entry name" value="DUF1345"/>
    <property type="match status" value="1"/>
</dbReference>